<sequence>MERFSDMELERDSGGEDGGGDCPSPLSFRYLEIENGKEDRQPWTPSPPQDVFYFFSDFPAVEKHRMSDSAVEINGTQKWDYFRSHSFSGKRESSGSGSERSRSDSRKVNISSLTTMSAASRRRMFMFGPVRFKPEMDLVAIRERQRRRLSPKRVLPSAAADEGVVDEKAGGRRRSERRGAGSRLWAAVAKRLSCFKVESVAD</sequence>
<gene>
    <name evidence="2" type="ORF">DM860_006341</name>
</gene>
<dbReference type="EMBL" id="NQVE01000194">
    <property type="protein sequence ID" value="RAL40271.1"/>
    <property type="molecule type" value="Genomic_DNA"/>
</dbReference>
<accession>A0A328D7G9</accession>
<evidence type="ECO:0000313" key="3">
    <source>
        <dbReference type="Proteomes" id="UP000249390"/>
    </source>
</evidence>
<feature type="region of interest" description="Disordered" evidence="1">
    <location>
        <begin position="150"/>
        <end position="181"/>
    </location>
</feature>
<dbReference type="Proteomes" id="UP000249390">
    <property type="component" value="Unassembled WGS sequence"/>
</dbReference>
<feature type="region of interest" description="Disordered" evidence="1">
    <location>
        <begin position="86"/>
        <end position="113"/>
    </location>
</feature>
<feature type="compositionally biased region" description="Basic and acidic residues" evidence="1">
    <location>
        <begin position="89"/>
        <end position="107"/>
    </location>
</feature>
<feature type="region of interest" description="Disordered" evidence="1">
    <location>
        <begin position="1"/>
        <end position="28"/>
    </location>
</feature>
<dbReference type="AlphaFoldDB" id="A0A328D7G9"/>
<organism evidence="2 3">
    <name type="scientific">Cuscuta australis</name>
    <dbReference type="NCBI Taxonomy" id="267555"/>
    <lineage>
        <taxon>Eukaryota</taxon>
        <taxon>Viridiplantae</taxon>
        <taxon>Streptophyta</taxon>
        <taxon>Embryophyta</taxon>
        <taxon>Tracheophyta</taxon>
        <taxon>Spermatophyta</taxon>
        <taxon>Magnoliopsida</taxon>
        <taxon>eudicotyledons</taxon>
        <taxon>Gunneridae</taxon>
        <taxon>Pentapetalae</taxon>
        <taxon>asterids</taxon>
        <taxon>lamiids</taxon>
        <taxon>Solanales</taxon>
        <taxon>Convolvulaceae</taxon>
        <taxon>Cuscuteae</taxon>
        <taxon>Cuscuta</taxon>
        <taxon>Cuscuta subgen. Grammica</taxon>
        <taxon>Cuscuta sect. Cleistogrammica</taxon>
    </lineage>
</organism>
<reference evidence="2 3" key="1">
    <citation type="submission" date="2018-06" db="EMBL/GenBank/DDBJ databases">
        <title>The Genome of Cuscuta australis (Dodder) Provides Insight into the Evolution of Plant Parasitism.</title>
        <authorList>
            <person name="Liu H."/>
        </authorList>
    </citation>
    <scope>NUCLEOTIDE SEQUENCE [LARGE SCALE GENOMIC DNA]</scope>
    <source>
        <strain evidence="3">cv. Yunnan</strain>
        <tissue evidence="2">Vines</tissue>
    </source>
</reference>
<dbReference type="PANTHER" id="PTHR34130:SF14">
    <property type="match status" value="1"/>
</dbReference>
<keyword evidence="3" id="KW-1185">Reference proteome</keyword>
<comment type="caution">
    <text evidence="2">The sequence shown here is derived from an EMBL/GenBank/DDBJ whole genome shotgun (WGS) entry which is preliminary data.</text>
</comment>
<evidence type="ECO:0000313" key="2">
    <source>
        <dbReference type="EMBL" id="RAL40271.1"/>
    </source>
</evidence>
<dbReference type="PANTHER" id="PTHR34130">
    <property type="entry name" value="OS08G0243800 PROTEIN"/>
    <property type="match status" value="1"/>
</dbReference>
<name>A0A328D7G9_9ASTE</name>
<evidence type="ECO:0000256" key="1">
    <source>
        <dbReference type="SAM" id="MobiDB-lite"/>
    </source>
</evidence>
<feature type="compositionally biased region" description="Basic and acidic residues" evidence="1">
    <location>
        <begin position="1"/>
        <end position="14"/>
    </location>
</feature>
<protein>
    <submittedName>
        <fullName evidence="2">Uncharacterized protein</fullName>
    </submittedName>
</protein>
<proteinExistence type="predicted"/>